<evidence type="ECO:0000256" key="2">
    <source>
        <dbReference type="ARBA" id="ARBA00010833"/>
    </source>
</evidence>
<comment type="catalytic activity">
    <reaction evidence="12">
        <text>N(4)-(alpha-D-Glc-(1-&gt;2)-alpha-D-Glc-(1-&gt;3)-alpha-D-Glc-(1-&gt;3)-alpha-D-Man-(1-&gt;2)-alpha-D-Man-(1-&gt;2)-alpha-D-Man-(1-&gt;3)-[alpha-D-Man-(1-&gt;2)-alpha-D-Man-(1-&gt;3)-[alpha-D-Man-(1-&gt;2)-alpha-D-Man-(1-&gt;6)]-alpha-D-Man-(1-&gt;6)]-beta-D-Man-(1-&gt;4)-beta-D-GlcNAc-(1-&gt;4)-beta-D-GlcNAc)-L-asparaginyl-[protein] + H2O = N(4)-(alpha-D-Glc-(1-&gt;3)-alpha-D-Glc-(1-&gt;3)-alpha-D-Man-(1-&gt;2)-alpha-D-Man-(1-&gt;2)-alpha-D-Man-(1-&gt;3)-[alpha-D-Man-(1-&gt;2)-alpha-D-Man-(1-&gt;3)-[alpha-D-Man-(1-&gt;2)-alpha-D-Man-(1-&gt;6)]-alpha-D-Man-(1-&gt;6)]-beta-D-Man-(1-&gt;4)-beta-D-GlcNAc-(1-&gt;4)-beta-D-GlcNAc)-L-asparaginyl-[protein] + beta-D-glucose</text>
        <dbReference type="Rhea" id="RHEA:55988"/>
        <dbReference type="Rhea" id="RHEA-COMP:12806"/>
        <dbReference type="Rhea" id="RHEA-COMP:14355"/>
        <dbReference type="ChEBI" id="CHEBI:15377"/>
        <dbReference type="ChEBI" id="CHEBI:15903"/>
        <dbReference type="ChEBI" id="CHEBI:59082"/>
        <dbReference type="ChEBI" id="CHEBI:132537"/>
        <dbReference type="EC" id="3.2.1.106"/>
    </reaction>
</comment>
<dbReference type="InterPro" id="IPR038518">
    <property type="entry name" value="Glyco_hydro_63N_sf"/>
</dbReference>
<dbReference type="GO" id="GO:0004573">
    <property type="term" value="F:Glc3Man9GlcNAc2 oligosaccharide glucosidase activity"/>
    <property type="evidence" value="ECO:0007669"/>
    <property type="project" value="UniProtKB-UniRule"/>
</dbReference>
<evidence type="ECO:0000256" key="14">
    <source>
        <dbReference type="SAM" id="SignalP"/>
    </source>
</evidence>
<evidence type="ECO:0000256" key="4">
    <source>
        <dbReference type="ARBA" id="ARBA00022801"/>
    </source>
</evidence>
<dbReference type="PANTHER" id="PTHR10412">
    <property type="entry name" value="MANNOSYL-OLIGOSACCHARIDE GLUCOSIDASE"/>
    <property type="match status" value="1"/>
</dbReference>
<evidence type="ECO:0000256" key="3">
    <source>
        <dbReference type="ARBA" id="ARBA00022692"/>
    </source>
</evidence>
<evidence type="ECO:0000256" key="9">
    <source>
        <dbReference type="ARBA" id="ARBA00023180"/>
    </source>
</evidence>
<dbReference type="GO" id="GO:0005789">
    <property type="term" value="C:endoplasmic reticulum membrane"/>
    <property type="evidence" value="ECO:0007669"/>
    <property type="project" value="UniProtKB-SubCell"/>
</dbReference>
<dbReference type="Pfam" id="PF16923">
    <property type="entry name" value="Glyco_hydro_63N"/>
    <property type="match status" value="1"/>
</dbReference>
<dbReference type="Pfam" id="PF03200">
    <property type="entry name" value="Glyco_hydro_63"/>
    <property type="match status" value="1"/>
</dbReference>
<feature type="signal peptide" evidence="14">
    <location>
        <begin position="1"/>
        <end position="21"/>
    </location>
</feature>
<comment type="caution">
    <text evidence="17">The sequence shown here is derived from an EMBL/GenBank/DDBJ whole genome shotgun (WGS) entry which is preliminary data.</text>
</comment>
<evidence type="ECO:0000256" key="1">
    <source>
        <dbReference type="ARBA" id="ARBA00004648"/>
    </source>
</evidence>
<keyword evidence="9" id="KW-0325">Glycoprotein</keyword>
<dbReference type="InterPro" id="IPR031631">
    <property type="entry name" value="Glyco_hydro_63N"/>
</dbReference>
<dbReference type="SUPFAM" id="SSF48208">
    <property type="entry name" value="Six-hairpin glycosidases"/>
    <property type="match status" value="1"/>
</dbReference>
<evidence type="ECO:0000313" key="17">
    <source>
        <dbReference type="EMBL" id="KAJ3212030.1"/>
    </source>
</evidence>
<organism evidence="17 18">
    <name type="scientific">Clydaea vesicula</name>
    <dbReference type="NCBI Taxonomy" id="447962"/>
    <lineage>
        <taxon>Eukaryota</taxon>
        <taxon>Fungi</taxon>
        <taxon>Fungi incertae sedis</taxon>
        <taxon>Chytridiomycota</taxon>
        <taxon>Chytridiomycota incertae sedis</taxon>
        <taxon>Chytridiomycetes</taxon>
        <taxon>Lobulomycetales</taxon>
        <taxon>Lobulomycetaceae</taxon>
        <taxon>Clydaea</taxon>
    </lineage>
</organism>
<keyword evidence="3" id="KW-0812">Transmembrane</keyword>
<reference evidence="17" key="1">
    <citation type="submission" date="2020-05" db="EMBL/GenBank/DDBJ databases">
        <title>Phylogenomic resolution of chytrid fungi.</title>
        <authorList>
            <person name="Stajich J.E."/>
            <person name="Amses K."/>
            <person name="Simmons R."/>
            <person name="Seto K."/>
            <person name="Myers J."/>
            <person name="Bonds A."/>
            <person name="Quandt C.A."/>
            <person name="Barry K."/>
            <person name="Liu P."/>
            <person name="Grigoriev I."/>
            <person name="Longcore J.E."/>
            <person name="James T.Y."/>
        </authorList>
    </citation>
    <scope>NUCLEOTIDE SEQUENCE</scope>
    <source>
        <strain evidence="17">JEL0476</strain>
    </source>
</reference>
<comment type="function">
    <text evidence="12">Cleaves the distal alpha 1,2-linked glucose residue from the Glc(3)Man(9)GlcNAc(2) oligosaccharide precursor.</text>
</comment>
<evidence type="ECO:0000256" key="8">
    <source>
        <dbReference type="ARBA" id="ARBA00023136"/>
    </source>
</evidence>
<dbReference type="EC" id="3.2.1.106" evidence="11 12"/>
<dbReference type="Gene3D" id="1.50.10.10">
    <property type="match status" value="1"/>
</dbReference>
<evidence type="ECO:0000313" key="18">
    <source>
        <dbReference type="Proteomes" id="UP001211065"/>
    </source>
</evidence>
<dbReference type="PANTHER" id="PTHR10412:SF11">
    <property type="entry name" value="MANNOSYL-OLIGOSACCHARIDE GLUCOSIDASE"/>
    <property type="match status" value="1"/>
</dbReference>
<name>A0AAD5TVZ8_9FUNG</name>
<keyword evidence="7" id="KW-1133">Transmembrane helix</keyword>
<evidence type="ECO:0000256" key="13">
    <source>
        <dbReference type="SAM" id="MobiDB-lite"/>
    </source>
</evidence>
<feature type="chain" id="PRO_5042296427" description="Mannosyl-oligosaccharide glucosidase" evidence="14">
    <location>
        <begin position="22"/>
        <end position="824"/>
    </location>
</feature>
<proteinExistence type="inferred from homology"/>
<evidence type="ECO:0000256" key="10">
    <source>
        <dbReference type="ARBA" id="ARBA00023295"/>
    </source>
</evidence>
<keyword evidence="14" id="KW-0732">Signal</keyword>
<evidence type="ECO:0000256" key="11">
    <source>
        <dbReference type="ARBA" id="ARBA00038888"/>
    </source>
</evidence>
<dbReference type="GO" id="GO:0009311">
    <property type="term" value="P:oligosaccharide metabolic process"/>
    <property type="evidence" value="ECO:0007669"/>
    <property type="project" value="UniProtKB-UniRule"/>
</dbReference>
<dbReference type="InterPro" id="IPR012341">
    <property type="entry name" value="6hp_glycosidase-like_sf"/>
</dbReference>
<comment type="subcellular location">
    <subcellularLocation>
        <location evidence="1 12">Endoplasmic reticulum membrane</location>
        <topology evidence="1 12">Single-pass type II membrane protein</topology>
    </subcellularLocation>
</comment>
<dbReference type="InterPro" id="IPR008928">
    <property type="entry name" value="6-hairpin_glycosidase_sf"/>
</dbReference>
<feature type="compositionally biased region" description="Acidic residues" evidence="13">
    <location>
        <begin position="371"/>
        <end position="391"/>
    </location>
</feature>
<evidence type="ECO:0000259" key="15">
    <source>
        <dbReference type="Pfam" id="PF03200"/>
    </source>
</evidence>
<feature type="domain" description="Glycosyl hydrolase family 63 C-terminal" evidence="15">
    <location>
        <begin position="299"/>
        <end position="822"/>
    </location>
</feature>
<evidence type="ECO:0000256" key="5">
    <source>
        <dbReference type="ARBA" id="ARBA00022824"/>
    </source>
</evidence>
<keyword evidence="8" id="KW-0472">Membrane</keyword>
<dbReference type="Gene3D" id="2.70.98.110">
    <property type="entry name" value="Glycosyl hydrolase family 63, N-terminal domain"/>
    <property type="match status" value="1"/>
</dbReference>
<keyword evidence="6" id="KW-0735">Signal-anchor</keyword>
<dbReference type="InterPro" id="IPR004888">
    <property type="entry name" value="Glycoside_hydrolase_63"/>
</dbReference>
<keyword evidence="18" id="KW-1185">Reference proteome</keyword>
<evidence type="ECO:0000256" key="7">
    <source>
        <dbReference type="ARBA" id="ARBA00022989"/>
    </source>
</evidence>
<protein>
    <recommendedName>
        <fullName evidence="11 12">Mannosyl-oligosaccharide glucosidase</fullName>
        <ecNumber evidence="11 12">3.2.1.106</ecNumber>
    </recommendedName>
</protein>
<evidence type="ECO:0000256" key="12">
    <source>
        <dbReference type="RuleBase" id="RU368089"/>
    </source>
</evidence>
<gene>
    <name evidence="17" type="primary">CWH41</name>
    <name evidence="17" type="ORF">HK099_007815</name>
</gene>
<dbReference type="EMBL" id="JADGJW010000799">
    <property type="protein sequence ID" value="KAJ3212030.1"/>
    <property type="molecule type" value="Genomic_DNA"/>
</dbReference>
<evidence type="ECO:0000256" key="6">
    <source>
        <dbReference type="ARBA" id="ARBA00022968"/>
    </source>
</evidence>
<keyword evidence="4 12" id="KW-0378">Hydrolase</keyword>
<keyword evidence="10 12" id="KW-0326">Glycosidase</keyword>
<comment type="similarity">
    <text evidence="2 12">Belongs to the glycosyl hydrolase 63 family.</text>
</comment>
<feature type="region of interest" description="Disordered" evidence="13">
    <location>
        <begin position="371"/>
        <end position="408"/>
    </location>
</feature>
<sequence>MRLYNLLINIIIVSFIKCSQNSSLFWGTYRPNLYFGTKTRSQNPLLTGLMWTSVNNGYEKFVQMRHECDQNDKLDHYAWNKHNGRNFASQTLKDSNHNVQISTEFVKSLVTGEHGGDWSVRISGKSLTEEENIINVIFYFGLDGEGTLKLENEPDIGGNTGYDGPVFFNGKTKDLGKFTIGVVDSGEERDLDEIIPTVGNVLPKLDNTHVLGLATAKDEVWKVKKQIQTKIVENANFLHSKKHNNPPLVRLLVLPNKIDSGSKTFVVSKTLKTPFQFDVSFVSESIHQENLQDYILKKMTGEKLTELISKNSVKFDERFENTFGLQEKGYNEEEIAFSKTLMSNLIGGIGYFHGKAIVDRGLEGFDADEPIDFVDDDDDDGGEDFFDDGGSDDYSANRPKVDPKEEGPFSLFTATPSRPFFPRGFLWDEGFHQLLVGSWDNDLSLDILKHWSDLIDSNGWVAREQILGDEARSKVPKEFQVQYPHFANPPTLILALKKFVERIATTYSAEGSSYLFESMKVISQDDPLYLANYHLLDRNLADEYLRTVYSNFRRQYFWFKSTQWGDLNYSGRSNNCKLAFRWRGRSDQHTLTSGLDDYPRASPPHAGELHVDLLSWVGFFAKTLRSCAIELGLQEDVREYENDYKEMLISLNELHWDSKEEGFFDLTIDEVTQQSKKIIHKGYITIFPFLLQLLDANDSKLDSLLNLIKDPKHLWTDFGLASLSKSDKLFGTSENYWRGPVWININYLACSALHYYSNQEGPYRMKAMEIYKSLRVNVVNNVFKVFKETGFMWEQYSANDGKGKRSHPFTGWTSLVTLIMAEKY</sequence>
<evidence type="ECO:0000259" key="16">
    <source>
        <dbReference type="Pfam" id="PF16923"/>
    </source>
</evidence>
<dbReference type="Proteomes" id="UP001211065">
    <property type="component" value="Unassembled WGS sequence"/>
</dbReference>
<dbReference type="InterPro" id="IPR031335">
    <property type="entry name" value="Glyco_hydro_63_C"/>
</dbReference>
<feature type="domain" description="Glycosyl hydrolase family 63 N-terminal" evidence="16">
    <location>
        <begin position="23"/>
        <end position="244"/>
    </location>
</feature>
<keyword evidence="5 12" id="KW-0256">Endoplasmic reticulum</keyword>
<accession>A0AAD5TVZ8</accession>
<dbReference type="AlphaFoldDB" id="A0AAD5TVZ8"/>
<dbReference type="GO" id="GO:0006487">
    <property type="term" value="P:protein N-linked glycosylation"/>
    <property type="evidence" value="ECO:0007669"/>
    <property type="project" value="UniProtKB-UniRule"/>
</dbReference>